<gene>
    <name evidence="9" type="ORF">JF544_09270</name>
</gene>
<organism evidence="9 10">
    <name type="scientific">Halobacillus kuroshimensis</name>
    <dbReference type="NCBI Taxonomy" id="302481"/>
    <lineage>
        <taxon>Bacteria</taxon>
        <taxon>Bacillati</taxon>
        <taxon>Bacillota</taxon>
        <taxon>Bacilli</taxon>
        <taxon>Bacillales</taxon>
        <taxon>Bacillaceae</taxon>
        <taxon>Halobacillus</taxon>
    </lineage>
</organism>
<feature type="transmembrane region" description="Helical" evidence="7">
    <location>
        <begin position="258"/>
        <end position="277"/>
    </location>
</feature>
<feature type="transmembrane region" description="Helical" evidence="7">
    <location>
        <begin position="38"/>
        <end position="63"/>
    </location>
</feature>
<dbReference type="InterPro" id="IPR004841">
    <property type="entry name" value="AA-permease/SLC12A_dom"/>
</dbReference>
<name>A0ABS3DVR9_9BACI</name>
<feature type="transmembrane region" description="Helical" evidence="7">
    <location>
        <begin position="381"/>
        <end position="401"/>
    </location>
</feature>
<feature type="transmembrane region" description="Helical" evidence="7">
    <location>
        <begin position="307"/>
        <end position="335"/>
    </location>
</feature>
<dbReference type="EMBL" id="JAEKJY010000002">
    <property type="protein sequence ID" value="MBN8235441.1"/>
    <property type="molecule type" value="Genomic_DNA"/>
</dbReference>
<protein>
    <submittedName>
        <fullName evidence="9">Amino acid permease</fullName>
    </submittedName>
</protein>
<feature type="transmembrane region" description="Helical" evidence="7">
    <location>
        <begin position="118"/>
        <end position="142"/>
    </location>
</feature>
<sequence length="465" mass="50590">MTKDIPGTIYIKPPLHIKLDKKEGSGVKKESTQGTLTWWQMSFIGIGCIIGTGFFLGSSIAISKAGPPVIIVYLAAGIGTYIVFRCLAALTAAHPEKGSFRTYAKQAFGSWAGFSNGWVYWSCEMLIMGSQLTALAIFAQFWFPKLPLWVFALVFALLGLLVIWLGVRKVEQMENMFGIIKISAILMFIIIAALALTGVIDRSGGTADAAGVFHNFFEKGWTGFWVALLYAFYAFGGIEVMGLMAGELKDPKDAPKSGTLMLIVLTVVYMAAFYFVVTLTSIEKITTDESPFLTALTGYSLPLVPHIFNAVLIIAGFSTMAASLYAVTTMIMALSEEGDAPALFIQKEEGKVSKPAFILTILVVVLSIILAVLLPDRLFEYVTTAAGLMLLYNWAFILLSYRKLMGKGFRDGLFVWTGLLFLGLAVSGTLMDSMTRIGFFVSLAFLAVIALATWIKLKKAPESGA</sequence>
<dbReference type="Proteomes" id="UP000663970">
    <property type="component" value="Unassembled WGS sequence"/>
</dbReference>
<dbReference type="PANTHER" id="PTHR43495">
    <property type="entry name" value="GABA PERMEASE"/>
    <property type="match status" value="1"/>
</dbReference>
<feature type="transmembrane region" description="Helical" evidence="7">
    <location>
        <begin position="437"/>
        <end position="455"/>
    </location>
</feature>
<evidence type="ECO:0000313" key="9">
    <source>
        <dbReference type="EMBL" id="MBN8235441.1"/>
    </source>
</evidence>
<keyword evidence="10" id="KW-1185">Reference proteome</keyword>
<evidence type="ECO:0000256" key="2">
    <source>
        <dbReference type="ARBA" id="ARBA00022448"/>
    </source>
</evidence>
<keyword evidence="4" id="KW-0029">Amino-acid transport</keyword>
<feature type="transmembrane region" description="Helical" evidence="7">
    <location>
        <begin position="148"/>
        <end position="167"/>
    </location>
</feature>
<evidence type="ECO:0000259" key="8">
    <source>
        <dbReference type="Pfam" id="PF00324"/>
    </source>
</evidence>
<reference evidence="9 10" key="1">
    <citation type="submission" date="2020-12" db="EMBL/GenBank/DDBJ databases">
        <title>Oil enriched cultivation method for isolating marine PHA-producing bacteria.</title>
        <authorList>
            <person name="Zheng W."/>
            <person name="Yu S."/>
            <person name="Huang Y."/>
        </authorList>
    </citation>
    <scope>NUCLEOTIDE SEQUENCE [LARGE SCALE GENOMIC DNA]</scope>
    <source>
        <strain evidence="9 10">SY-2-6</strain>
    </source>
</reference>
<evidence type="ECO:0000256" key="1">
    <source>
        <dbReference type="ARBA" id="ARBA00004651"/>
    </source>
</evidence>
<dbReference type="PANTHER" id="PTHR43495:SF5">
    <property type="entry name" value="GAMMA-AMINOBUTYRIC ACID PERMEASE"/>
    <property type="match status" value="1"/>
</dbReference>
<comment type="subcellular location">
    <subcellularLocation>
        <location evidence="1">Cell membrane</location>
        <topology evidence="1">Multi-pass membrane protein</topology>
    </subcellularLocation>
</comment>
<dbReference type="Pfam" id="PF00324">
    <property type="entry name" value="AA_permease"/>
    <property type="match status" value="1"/>
</dbReference>
<feature type="transmembrane region" description="Helical" evidence="7">
    <location>
        <begin position="69"/>
        <end position="93"/>
    </location>
</feature>
<dbReference type="PIRSF" id="PIRSF006060">
    <property type="entry name" value="AA_transporter"/>
    <property type="match status" value="1"/>
</dbReference>
<evidence type="ECO:0000256" key="5">
    <source>
        <dbReference type="ARBA" id="ARBA00022989"/>
    </source>
</evidence>
<proteinExistence type="predicted"/>
<feature type="transmembrane region" description="Helical" evidence="7">
    <location>
        <begin position="220"/>
        <end position="246"/>
    </location>
</feature>
<evidence type="ECO:0000256" key="6">
    <source>
        <dbReference type="ARBA" id="ARBA00023136"/>
    </source>
</evidence>
<keyword evidence="2" id="KW-0813">Transport</keyword>
<evidence type="ECO:0000256" key="4">
    <source>
        <dbReference type="ARBA" id="ARBA00022970"/>
    </source>
</evidence>
<feature type="transmembrane region" description="Helical" evidence="7">
    <location>
        <begin position="356"/>
        <end position="375"/>
    </location>
</feature>
<evidence type="ECO:0000313" key="10">
    <source>
        <dbReference type="Proteomes" id="UP000663970"/>
    </source>
</evidence>
<feature type="transmembrane region" description="Helical" evidence="7">
    <location>
        <begin position="413"/>
        <end position="431"/>
    </location>
</feature>
<feature type="domain" description="Amino acid permease/ SLC12A" evidence="8">
    <location>
        <begin position="41"/>
        <end position="407"/>
    </location>
</feature>
<comment type="caution">
    <text evidence="9">The sequence shown here is derived from an EMBL/GenBank/DDBJ whole genome shotgun (WGS) entry which is preliminary data.</text>
</comment>
<evidence type="ECO:0000256" key="3">
    <source>
        <dbReference type="ARBA" id="ARBA00022692"/>
    </source>
</evidence>
<dbReference type="Gene3D" id="1.20.1740.10">
    <property type="entry name" value="Amino acid/polyamine transporter I"/>
    <property type="match status" value="1"/>
</dbReference>
<keyword evidence="3 7" id="KW-0812">Transmembrane</keyword>
<evidence type="ECO:0000256" key="7">
    <source>
        <dbReference type="SAM" id="Phobius"/>
    </source>
</evidence>
<accession>A0ABS3DVR9</accession>
<keyword evidence="6 7" id="KW-0472">Membrane</keyword>
<keyword evidence="5 7" id="KW-1133">Transmembrane helix</keyword>
<feature type="transmembrane region" description="Helical" evidence="7">
    <location>
        <begin position="179"/>
        <end position="200"/>
    </location>
</feature>